<dbReference type="Proteomes" id="UP000001321">
    <property type="component" value="Plasmid PHS2"/>
</dbReference>
<sequence>MQHISVRNGTARIRISQLSISTPRKKKSGSKLAGYTSHIASRLPSGSVTGLTAQSKTQEMTIELVDRAVKLMESIPVPTCQTRTW</sequence>
<dbReference type="KEGG" id="hsl:OE_6280R"/>
<proteinExistence type="predicted"/>
<evidence type="ECO:0000313" key="2">
    <source>
        <dbReference type="Proteomes" id="UP000001321"/>
    </source>
</evidence>
<organism evidence="1 2">
    <name type="scientific">Halobacterium salinarum (strain ATCC 29341 / DSM 671 / R1)</name>
    <dbReference type="NCBI Taxonomy" id="478009"/>
    <lineage>
        <taxon>Archaea</taxon>
        <taxon>Methanobacteriati</taxon>
        <taxon>Methanobacteriota</taxon>
        <taxon>Stenosarchaea group</taxon>
        <taxon>Halobacteria</taxon>
        <taxon>Halobacteriales</taxon>
        <taxon>Halobacteriaceae</taxon>
        <taxon>Halobacterium</taxon>
        <taxon>Halobacterium salinarum NRC-34001</taxon>
    </lineage>
</organism>
<accession>B0R980</accession>
<keyword evidence="1" id="KW-0614">Plasmid</keyword>
<dbReference type="AlphaFoldDB" id="B0R980"/>
<dbReference type="EnsemblBacteria" id="CAP15380">
    <property type="protein sequence ID" value="CAP15380"/>
    <property type="gene ID" value="OE_6280R"/>
</dbReference>
<gene>
    <name evidence="1" type="ordered locus">OE_6280R</name>
</gene>
<dbReference type="HOGENOM" id="CLU_2504882_0_0_2"/>
<dbReference type="EMBL" id="AM774417">
    <property type="protein sequence ID" value="CAP15380.1"/>
    <property type="molecule type" value="Genomic_DNA"/>
</dbReference>
<name>B0R980_HALS3</name>
<geneLocation type="plasmid" evidence="1 2">
    <name>PHS2</name>
</geneLocation>
<evidence type="ECO:0000313" key="1">
    <source>
        <dbReference type="EMBL" id="CAP15380.1"/>
    </source>
</evidence>
<reference evidence="1 2" key="1">
    <citation type="journal article" date="2008" name="Genomics">
        <title>Evolution in the laboratory: the genome of Halobacterium salinarum strain R1 compared to that of strain NRC-1.</title>
        <authorList>
            <person name="Pfeiffer F."/>
            <person name="Schuster S.C."/>
            <person name="Broicher A."/>
            <person name="Falb M."/>
            <person name="Palm P."/>
            <person name="Rodewald K."/>
            <person name="Ruepp A."/>
            <person name="Soppa J."/>
            <person name="Tittor J."/>
            <person name="Oesterhelt D."/>
        </authorList>
    </citation>
    <scope>NUCLEOTIDE SEQUENCE [LARGE SCALE GENOMIC DNA]</scope>
    <source>
        <strain evidence="2">ATCC 29341 / DSM 671 / R1</strain>
        <plasmid evidence="2">Plasmid PHS2</plasmid>
    </source>
</reference>
<protein>
    <submittedName>
        <fullName evidence="1">Uncharacterized protein</fullName>
    </submittedName>
</protein>